<feature type="transmembrane region" description="Helical" evidence="1">
    <location>
        <begin position="36"/>
        <end position="57"/>
    </location>
</feature>
<feature type="transmembrane region" description="Helical" evidence="1">
    <location>
        <begin position="77"/>
        <end position="103"/>
    </location>
</feature>
<comment type="caution">
    <text evidence="2">The sequence shown here is derived from an EMBL/GenBank/DDBJ whole genome shotgun (WGS) entry which is preliminary data.</text>
</comment>
<keyword evidence="1" id="KW-0812">Transmembrane</keyword>
<dbReference type="EMBL" id="SJPS01000003">
    <property type="protein sequence ID" value="TWU27874.1"/>
    <property type="molecule type" value="Genomic_DNA"/>
</dbReference>
<keyword evidence="3" id="KW-1185">Reference proteome</keyword>
<dbReference type="Proteomes" id="UP000318437">
    <property type="component" value="Unassembled WGS sequence"/>
</dbReference>
<feature type="transmembrane region" description="Helical" evidence="1">
    <location>
        <begin position="123"/>
        <end position="142"/>
    </location>
</feature>
<gene>
    <name evidence="2" type="ORF">Pla144_26510</name>
</gene>
<evidence type="ECO:0000256" key="1">
    <source>
        <dbReference type="SAM" id="Phobius"/>
    </source>
</evidence>
<evidence type="ECO:0000313" key="3">
    <source>
        <dbReference type="Proteomes" id="UP000318437"/>
    </source>
</evidence>
<sequence>MALHVFYIWFCFQLAAFIYLGIVVFFYHVFGMEPAHGLASMGIFCLWGLLYALSFLLPGWLRGHAGGIDSRSSKSNVLRLVIVFGVFASLLSMLWLLGGAGIYGSPVGTAFKYGSTNSLSSETWLFLYVTSGPMAILPLSCLELHKPGWGARAMIAVSIVGPLVAVIVTSPNPFQNPILLPAFWFVLACLFGPLAGVGLFLLLRRHLIA</sequence>
<dbReference type="RefSeq" id="WP_146451023.1">
    <property type="nucleotide sequence ID" value="NZ_SJPS01000003.1"/>
</dbReference>
<organism evidence="2 3">
    <name type="scientific">Bythopirellula polymerisocia</name>
    <dbReference type="NCBI Taxonomy" id="2528003"/>
    <lineage>
        <taxon>Bacteria</taxon>
        <taxon>Pseudomonadati</taxon>
        <taxon>Planctomycetota</taxon>
        <taxon>Planctomycetia</taxon>
        <taxon>Pirellulales</taxon>
        <taxon>Lacipirellulaceae</taxon>
        <taxon>Bythopirellula</taxon>
    </lineage>
</organism>
<accession>A0A5C6CW03</accession>
<feature type="transmembrane region" description="Helical" evidence="1">
    <location>
        <begin position="182"/>
        <end position="203"/>
    </location>
</feature>
<dbReference type="AlphaFoldDB" id="A0A5C6CW03"/>
<keyword evidence="1" id="KW-1133">Transmembrane helix</keyword>
<evidence type="ECO:0000313" key="2">
    <source>
        <dbReference type="EMBL" id="TWU27874.1"/>
    </source>
</evidence>
<feature type="transmembrane region" description="Helical" evidence="1">
    <location>
        <begin position="149"/>
        <end position="170"/>
    </location>
</feature>
<reference evidence="2 3" key="1">
    <citation type="submission" date="2019-02" db="EMBL/GenBank/DDBJ databases">
        <title>Deep-cultivation of Planctomycetes and their phenomic and genomic characterization uncovers novel biology.</title>
        <authorList>
            <person name="Wiegand S."/>
            <person name="Jogler M."/>
            <person name="Boedeker C."/>
            <person name="Pinto D."/>
            <person name="Vollmers J."/>
            <person name="Rivas-Marin E."/>
            <person name="Kohn T."/>
            <person name="Peeters S.H."/>
            <person name="Heuer A."/>
            <person name="Rast P."/>
            <person name="Oberbeckmann S."/>
            <person name="Bunk B."/>
            <person name="Jeske O."/>
            <person name="Meyerdierks A."/>
            <person name="Storesund J.E."/>
            <person name="Kallscheuer N."/>
            <person name="Luecker S."/>
            <person name="Lage O.M."/>
            <person name="Pohl T."/>
            <person name="Merkel B.J."/>
            <person name="Hornburger P."/>
            <person name="Mueller R.-W."/>
            <person name="Bruemmer F."/>
            <person name="Labrenz M."/>
            <person name="Spormann A.M."/>
            <person name="Op Den Camp H."/>
            <person name="Overmann J."/>
            <person name="Amann R."/>
            <person name="Jetten M.S.M."/>
            <person name="Mascher T."/>
            <person name="Medema M.H."/>
            <person name="Devos D.P."/>
            <person name="Kaster A.-K."/>
            <person name="Ovreas L."/>
            <person name="Rohde M."/>
            <person name="Galperin M.Y."/>
            <person name="Jogler C."/>
        </authorList>
    </citation>
    <scope>NUCLEOTIDE SEQUENCE [LARGE SCALE GENOMIC DNA]</scope>
    <source>
        <strain evidence="2 3">Pla144</strain>
    </source>
</reference>
<keyword evidence="1" id="KW-0472">Membrane</keyword>
<feature type="transmembrane region" description="Helical" evidence="1">
    <location>
        <begin position="7"/>
        <end position="30"/>
    </location>
</feature>
<protein>
    <submittedName>
        <fullName evidence="2">Uncharacterized protein</fullName>
    </submittedName>
</protein>
<name>A0A5C6CW03_9BACT</name>
<proteinExistence type="predicted"/>